<name>A7HZW5_CAMHC</name>
<keyword evidence="2" id="KW-1185">Reference proteome</keyword>
<proteinExistence type="predicted"/>
<dbReference type="EMBL" id="CP000776">
    <property type="protein sequence ID" value="ABS51172.1"/>
    <property type="molecule type" value="Genomic_DNA"/>
</dbReference>
<dbReference type="Proteomes" id="UP000002407">
    <property type="component" value="Chromosome"/>
</dbReference>
<accession>A7HZW5</accession>
<evidence type="ECO:0000313" key="1">
    <source>
        <dbReference type="EMBL" id="ABS51172.1"/>
    </source>
</evidence>
<dbReference type="AlphaFoldDB" id="A7HZW5"/>
<dbReference type="KEGG" id="cha:CHAB381_0198"/>
<gene>
    <name evidence="1" type="ordered locus">CHAB381_0198</name>
</gene>
<reference evidence="2" key="1">
    <citation type="submission" date="2007-07" db="EMBL/GenBank/DDBJ databases">
        <title>Complete genome sequence of Campylobacter hominis ATCC BAA-381, a commensal isolated from the human gastrointestinal tract.</title>
        <authorList>
            <person name="Fouts D.E."/>
            <person name="Mongodin E.F."/>
            <person name="Puiu D."/>
            <person name="Sebastian Y."/>
            <person name="Miller W.G."/>
            <person name="Mandrell R.E."/>
            <person name="Nelson K.E."/>
        </authorList>
    </citation>
    <scope>NUCLEOTIDE SEQUENCE [LARGE SCALE GENOMIC DNA]</scope>
    <source>
        <strain evidence="2">ATCC BAA-381 / LMG 19568 / NCTC 13146 / CH001A</strain>
    </source>
</reference>
<dbReference type="STRING" id="360107.CHAB381_0198"/>
<protein>
    <submittedName>
        <fullName evidence="1">Uncharacterized protein</fullName>
    </submittedName>
</protein>
<sequence>MKNLDFLSQKAPFLNATNITGIFDNFDIFLLQNLMTKNTINFNLNFYLYNTFCNKKYNLIKIKI</sequence>
<dbReference type="HOGENOM" id="CLU_2859264_0_0_7"/>
<evidence type="ECO:0000313" key="2">
    <source>
        <dbReference type="Proteomes" id="UP000002407"/>
    </source>
</evidence>
<organism evidence="1 2">
    <name type="scientific">Campylobacter hominis (strain ATCC BAA-381 / DSM 21671 / CCUG 45161 / LMG 19568 / NCTC 13146 / CH001A)</name>
    <dbReference type="NCBI Taxonomy" id="360107"/>
    <lineage>
        <taxon>Bacteria</taxon>
        <taxon>Pseudomonadati</taxon>
        <taxon>Campylobacterota</taxon>
        <taxon>Epsilonproteobacteria</taxon>
        <taxon>Campylobacterales</taxon>
        <taxon>Campylobacteraceae</taxon>
        <taxon>Campylobacter</taxon>
    </lineage>
</organism>